<name>A0A084G0D7_PSEDA</name>
<dbReference type="KEGG" id="sapo:SAPIO_CDS8036"/>
<dbReference type="SUPFAM" id="SSF55729">
    <property type="entry name" value="Acyl-CoA N-acyltransferases (Nat)"/>
    <property type="match status" value="1"/>
</dbReference>
<reference evidence="2 3" key="1">
    <citation type="journal article" date="2014" name="Genome Announc.">
        <title>Draft genome sequence of the pathogenic fungus Scedosporium apiospermum.</title>
        <authorList>
            <person name="Vandeputte P."/>
            <person name="Ghamrawi S."/>
            <person name="Rechenmann M."/>
            <person name="Iltis A."/>
            <person name="Giraud S."/>
            <person name="Fleury M."/>
            <person name="Thornton C."/>
            <person name="Delhaes L."/>
            <person name="Meyer W."/>
            <person name="Papon N."/>
            <person name="Bouchara J.P."/>
        </authorList>
    </citation>
    <scope>NUCLEOTIDE SEQUENCE [LARGE SCALE GENOMIC DNA]</scope>
    <source>
        <strain evidence="2 3">IHEM 14462</strain>
    </source>
</reference>
<dbReference type="OMA" id="FGAPMQR"/>
<dbReference type="VEuPathDB" id="FungiDB:SAPIO_CDS8036"/>
<evidence type="ECO:0000313" key="3">
    <source>
        <dbReference type="Proteomes" id="UP000028545"/>
    </source>
</evidence>
<dbReference type="AlphaFoldDB" id="A0A084G0D7"/>
<feature type="domain" description="N-acetyltransferase" evidence="1">
    <location>
        <begin position="47"/>
        <end position="174"/>
    </location>
</feature>
<dbReference type="InterPro" id="IPR016181">
    <property type="entry name" value="Acyl_CoA_acyltransferase"/>
</dbReference>
<dbReference type="Proteomes" id="UP000028545">
    <property type="component" value="Unassembled WGS sequence"/>
</dbReference>
<dbReference type="PANTHER" id="PTHR43441:SF2">
    <property type="entry name" value="FAMILY ACETYLTRANSFERASE, PUTATIVE (AFU_ORTHOLOGUE AFUA_7G00850)-RELATED"/>
    <property type="match status" value="1"/>
</dbReference>
<comment type="caution">
    <text evidence="2">The sequence shown here is derived from an EMBL/GenBank/DDBJ whole genome shotgun (WGS) entry which is preliminary data.</text>
</comment>
<dbReference type="RefSeq" id="XP_016640598.1">
    <property type="nucleotide sequence ID" value="XM_016789763.1"/>
</dbReference>
<dbReference type="PANTHER" id="PTHR43441">
    <property type="entry name" value="RIBOSOMAL-PROTEIN-SERINE ACETYLTRANSFERASE"/>
    <property type="match status" value="1"/>
</dbReference>
<dbReference type="EMBL" id="JOWA01000117">
    <property type="protein sequence ID" value="KEZ40799.1"/>
    <property type="molecule type" value="Genomic_DNA"/>
</dbReference>
<protein>
    <recommendedName>
        <fullName evidence="1">N-acetyltransferase domain-containing protein</fullName>
    </recommendedName>
</protein>
<evidence type="ECO:0000313" key="2">
    <source>
        <dbReference type="EMBL" id="KEZ40799.1"/>
    </source>
</evidence>
<gene>
    <name evidence="2" type="ORF">SAPIO_CDS8036</name>
</gene>
<evidence type="ECO:0000259" key="1">
    <source>
        <dbReference type="Pfam" id="PF13302"/>
    </source>
</evidence>
<keyword evidence="3" id="KW-1185">Reference proteome</keyword>
<sequence>MDPRTQSEDNTASNLVDTSLLGAVVPDAPAQLPSYEVVLKGNYASIAPISPSHAEDLYELLQGPENESLFDYLFDDPYQSVEDLRTMLARKAATTNPWTYAILLNSPSSRPKAVGMASLMRMDLPNRVIEVGSILYTRPLQRTPAATEAMYLLARYVFETLGFRRKHMIAKGRNRDTAWYSMLDEEWPMVKNALEQWLNSENFDSDGIQKKPLGEFMTDWQK</sequence>
<dbReference type="Gene3D" id="3.40.630.30">
    <property type="match status" value="2"/>
</dbReference>
<dbReference type="HOGENOM" id="CLU_013985_1_2_1"/>
<accession>A0A084G0D7</accession>
<dbReference type="GeneID" id="27727108"/>
<dbReference type="InterPro" id="IPR051908">
    <property type="entry name" value="Ribosomal_N-acetyltransferase"/>
</dbReference>
<dbReference type="GO" id="GO:0008999">
    <property type="term" value="F:protein-N-terminal-alanine acetyltransferase activity"/>
    <property type="evidence" value="ECO:0007669"/>
    <property type="project" value="TreeGrafter"/>
</dbReference>
<dbReference type="OrthoDB" id="41238at2759"/>
<proteinExistence type="predicted"/>
<dbReference type="GO" id="GO:1990189">
    <property type="term" value="F:protein N-terminal-serine acetyltransferase activity"/>
    <property type="evidence" value="ECO:0007669"/>
    <property type="project" value="TreeGrafter"/>
</dbReference>
<organism evidence="2 3">
    <name type="scientific">Pseudallescheria apiosperma</name>
    <name type="common">Scedosporium apiospermum</name>
    <dbReference type="NCBI Taxonomy" id="563466"/>
    <lineage>
        <taxon>Eukaryota</taxon>
        <taxon>Fungi</taxon>
        <taxon>Dikarya</taxon>
        <taxon>Ascomycota</taxon>
        <taxon>Pezizomycotina</taxon>
        <taxon>Sordariomycetes</taxon>
        <taxon>Hypocreomycetidae</taxon>
        <taxon>Microascales</taxon>
        <taxon>Microascaceae</taxon>
        <taxon>Scedosporium</taxon>
    </lineage>
</organism>
<dbReference type="InterPro" id="IPR000182">
    <property type="entry name" value="GNAT_dom"/>
</dbReference>
<dbReference type="Pfam" id="PF13302">
    <property type="entry name" value="Acetyltransf_3"/>
    <property type="match status" value="1"/>
</dbReference>